<dbReference type="Proteomes" id="UP000275267">
    <property type="component" value="Unassembled WGS sequence"/>
</dbReference>
<dbReference type="EMBL" id="PQIB02000002">
    <property type="protein sequence ID" value="RLN35441.1"/>
    <property type="molecule type" value="Genomic_DNA"/>
</dbReference>
<accession>A0A3L6TAY2</accession>
<evidence type="ECO:0000313" key="2">
    <source>
        <dbReference type="EMBL" id="RLN35441.1"/>
    </source>
</evidence>
<gene>
    <name evidence="2" type="ORF">C2845_PM03G28490</name>
</gene>
<feature type="compositionally biased region" description="Basic and acidic residues" evidence="1">
    <location>
        <begin position="268"/>
        <end position="278"/>
    </location>
</feature>
<protein>
    <submittedName>
        <fullName evidence="2">Uncharacterized protein</fullName>
    </submittedName>
</protein>
<comment type="caution">
    <text evidence="2">The sequence shown here is derived from an EMBL/GenBank/DDBJ whole genome shotgun (WGS) entry which is preliminary data.</text>
</comment>
<organism evidence="2 3">
    <name type="scientific">Panicum miliaceum</name>
    <name type="common">Proso millet</name>
    <name type="synonym">Broomcorn millet</name>
    <dbReference type="NCBI Taxonomy" id="4540"/>
    <lineage>
        <taxon>Eukaryota</taxon>
        <taxon>Viridiplantae</taxon>
        <taxon>Streptophyta</taxon>
        <taxon>Embryophyta</taxon>
        <taxon>Tracheophyta</taxon>
        <taxon>Spermatophyta</taxon>
        <taxon>Magnoliopsida</taxon>
        <taxon>Liliopsida</taxon>
        <taxon>Poales</taxon>
        <taxon>Poaceae</taxon>
        <taxon>PACMAD clade</taxon>
        <taxon>Panicoideae</taxon>
        <taxon>Panicodae</taxon>
        <taxon>Paniceae</taxon>
        <taxon>Panicinae</taxon>
        <taxon>Panicum</taxon>
        <taxon>Panicum sect. Panicum</taxon>
    </lineage>
</organism>
<evidence type="ECO:0000313" key="3">
    <source>
        <dbReference type="Proteomes" id="UP000275267"/>
    </source>
</evidence>
<sequence>MGDSIDLNMVPDDDLGGVDDLLNAAVGFEADQENVAPDIQNAEVFDEGEHSDDSVGNVALVLPDLNDNLQHVEVFIPPIQIMPDEIQEHELMNNSPVPSEPSDEPMQDQHPEQQHDMQLGFVELFQPVVDPVFASLPKLGSHLGPETIRHWAKHFFPGTGSPTFSVPQEWSPFFAAMLLNPGNFTWAKQFMESAAWEFLSQTNGPALPFALPQSCPSVKRRILFQILPLRPQMLPMLRLQATAVPSSKSLQVQVPGLRSSFAQAGKLKVSEEDPDLRSARRKEKTRGFKNPSCADKGCISCKPEPPVLSSTVIRNLGESFYKVDPTKLTDKVLLKKKKPSAPGSKKALPKKKADDKDVNDDAHSKKKPKK</sequence>
<proteinExistence type="predicted"/>
<feature type="region of interest" description="Disordered" evidence="1">
    <location>
        <begin position="92"/>
        <end position="111"/>
    </location>
</feature>
<reference evidence="3" key="1">
    <citation type="journal article" date="2019" name="Nat. Commun.">
        <title>The genome of broomcorn millet.</title>
        <authorList>
            <person name="Zou C."/>
            <person name="Miki D."/>
            <person name="Li D."/>
            <person name="Tang Q."/>
            <person name="Xiao L."/>
            <person name="Rajput S."/>
            <person name="Deng P."/>
            <person name="Jia W."/>
            <person name="Huang R."/>
            <person name="Zhang M."/>
            <person name="Sun Y."/>
            <person name="Hu J."/>
            <person name="Fu X."/>
            <person name="Schnable P.S."/>
            <person name="Li F."/>
            <person name="Zhang H."/>
            <person name="Feng B."/>
            <person name="Zhu X."/>
            <person name="Liu R."/>
            <person name="Schnable J.C."/>
            <person name="Zhu J.-K."/>
            <person name="Zhang H."/>
        </authorList>
    </citation>
    <scope>NUCLEOTIDE SEQUENCE [LARGE SCALE GENOMIC DNA]</scope>
</reference>
<feature type="region of interest" description="Disordered" evidence="1">
    <location>
        <begin position="333"/>
        <end position="370"/>
    </location>
</feature>
<name>A0A3L6TAY2_PANMI</name>
<dbReference type="PANTHER" id="PTHR33075">
    <property type="entry name" value="OS02G0499800 PROTEIN"/>
    <property type="match status" value="1"/>
</dbReference>
<evidence type="ECO:0000256" key="1">
    <source>
        <dbReference type="SAM" id="MobiDB-lite"/>
    </source>
</evidence>
<dbReference type="AlphaFoldDB" id="A0A3L6TAY2"/>
<feature type="compositionally biased region" description="Basic and acidic residues" evidence="1">
    <location>
        <begin position="351"/>
        <end position="363"/>
    </location>
</feature>
<keyword evidence="3" id="KW-1185">Reference proteome</keyword>
<feature type="region of interest" description="Disordered" evidence="1">
    <location>
        <begin position="268"/>
        <end position="290"/>
    </location>
</feature>